<dbReference type="InterPro" id="IPR044399">
    <property type="entry name" value="Mb-like_M"/>
</dbReference>
<proteinExistence type="inferred from homology"/>
<dbReference type="GO" id="GO:0005344">
    <property type="term" value="F:oxygen carrier activity"/>
    <property type="evidence" value="ECO:0007669"/>
    <property type="project" value="UniProtKB-KW"/>
</dbReference>
<keyword evidence="1" id="KW-0479">Metal-binding</keyword>
<keyword evidence="1" id="KW-0408">Iron</keyword>
<dbReference type="SUPFAM" id="SSF46458">
    <property type="entry name" value="Globin-like"/>
    <property type="match status" value="1"/>
</dbReference>
<dbReference type="PROSITE" id="PS01033">
    <property type="entry name" value="GLOBIN"/>
    <property type="match status" value="1"/>
</dbReference>
<keyword evidence="1" id="KW-0561">Oxygen transport</keyword>
<dbReference type="Proteomes" id="UP000006377">
    <property type="component" value="Chromosome"/>
</dbReference>
<dbReference type="InterPro" id="IPR009050">
    <property type="entry name" value="Globin-like_sf"/>
</dbReference>
<dbReference type="STRING" id="402881.Plav_2468"/>
<dbReference type="Gene3D" id="1.10.490.10">
    <property type="entry name" value="Globins"/>
    <property type="match status" value="1"/>
</dbReference>
<dbReference type="CDD" id="cd01040">
    <property type="entry name" value="Mb-like"/>
    <property type="match status" value="1"/>
</dbReference>
<evidence type="ECO:0000256" key="1">
    <source>
        <dbReference type="RuleBase" id="RU000356"/>
    </source>
</evidence>
<name>A7HVZ4_PARL1</name>
<accession>A7HVZ4</accession>
<comment type="similarity">
    <text evidence="1">Belongs to the globin family.</text>
</comment>
<dbReference type="eggNOG" id="COG1017">
    <property type="taxonomic scope" value="Bacteria"/>
</dbReference>
<sequence length="145" mass="16029">MSLTEQEKQLIEKSIERVADVAGDPASHVYARLFAQQPEMEAMFVLDTDGNVRGHMLSEALDCVFDFLGPRAYAPVLIQSELTNHSNLGVPPAVFATFFRVVMETFRELLGAEWTAETDAAWAKLLGEFDTTIAEHAERSGLALV</sequence>
<dbReference type="InterPro" id="IPR012292">
    <property type="entry name" value="Globin/Proto"/>
</dbReference>
<dbReference type="HOGENOM" id="CLU_136063_0_0_5"/>
<feature type="domain" description="Globin" evidence="2">
    <location>
        <begin position="2"/>
        <end position="138"/>
    </location>
</feature>
<dbReference type="EMBL" id="CP000774">
    <property type="protein sequence ID" value="ABS64077.1"/>
    <property type="molecule type" value="Genomic_DNA"/>
</dbReference>
<gene>
    <name evidence="3" type="ordered locus">Plav_2468</name>
</gene>
<evidence type="ECO:0000313" key="4">
    <source>
        <dbReference type="Proteomes" id="UP000006377"/>
    </source>
</evidence>
<dbReference type="AlphaFoldDB" id="A7HVZ4"/>
<dbReference type="InterPro" id="IPR000971">
    <property type="entry name" value="Globin"/>
</dbReference>
<protein>
    <submittedName>
        <fullName evidence="3">Globin</fullName>
    </submittedName>
</protein>
<evidence type="ECO:0000313" key="3">
    <source>
        <dbReference type="EMBL" id="ABS64077.1"/>
    </source>
</evidence>
<organism evidence="3 4">
    <name type="scientific">Parvibaculum lavamentivorans (strain DS-1 / DSM 13023 / NCIMB 13966)</name>
    <dbReference type="NCBI Taxonomy" id="402881"/>
    <lineage>
        <taxon>Bacteria</taxon>
        <taxon>Pseudomonadati</taxon>
        <taxon>Pseudomonadota</taxon>
        <taxon>Alphaproteobacteria</taxon>
        <taxon>Hyphomicrobiales</taxon>
        <taxon>Parvibaculaceae</taxon>
        <taxon>Parvibaculum</taxon>
    </lineage>
</organism>
<reference evidence="3 4" key="1">
    <citation type="journal article" date="2011" name="Stand. Genomic Sci.">
        <title>Complete genome sequence of Parvibaculum lavamentivorans type strain (DS-1(T)).</title>
        <authorList>
            <person name="Schleheck D."/>
            <person name="Weiss M."/>
            <person name="Pitluck S."/>
            <person name="Bruce D."/>
            <person name="Land M.L."/>
            <person name="Han S."/>
            <person name="Saunders E."/>
            <person name="Tapia R."/>
            <person name="Detter C."/>
            <person name="Brettin T."/>
            <person name="Han J."/>
            <person name="Woyke T."/>
            <person name="Goodwin L."/>
            <person name="Pennacchio L."/>
            <person name="Nolan M."/>
            <person name="Cook A.M."/>
            <person name="Kjelleberg S."/>
            <person name="Thomas T."/>
        </authorList>
    </citation>
    <scope>NUCLEOTIDE SEQUENCE [LARGE SCALE GENOMIC DNA]</scope>
    <source>
        <strain evidence="4">DS-1 / DSM 13023 / NCIMB 13966</strain>
    </source>
</reference>
<dbReference type="KEGG" id="pla:Plav_2468"/>
<dbReference type="Pfam" id="PF00042">
    <property type="entry name" value="Globin"/>
    <property type="match status" value="1"/>
</dbReference>
<keyword evidence="1" id="KW-0349">Heme</keyword>
<dbReference type="GO" id="GO:0020037">
    <property type="term" value="F:heme binding"/>
    <property type="evidence" value="ECO:0007669"/>
    <property type="project" value="InterPro"/>
</dbReference>
<dbReference type="GO" id="GO:0019825">
    <property type="term" value="F:oxygen binding"/>
    <property type="evidence" value="ECO:0007669"/>
    <property type="project" value="InterPro"/>
</dbReference>
<dbReference type="OrthoDB" id="7594567at2"/>
<dbReference type="RefSeq" id="WP_012111388.1">
    <property type="nucleotide sequence ID" value="NC_009719.1"/>
</dbReference>
<keyword evidence="1" id="KW-0813">Transport</keyword>
<evidence type="ECO:0000259" key="2">
    <source>
        <dbReference type="PROSITE" id="PS01033"/>
    </source>
</evidence>
<keyword evidence="4" id="KW-1185">Reference proteome</keyword>